<protein>
    <submittedName>
        <fullName evidence="1">Uncharacterized protein</fullName>
    </submittedName>
</protein>
<evidence type="ECO:0000313" key="2">
    <source>
        <dbReference type="Proteomes" id="UP000315783"/>
    </source>
</evidence>
<dbReference type="Proteomes" id="UP000315783">
    <property type="component" value="Unassembled WGS sequence"/>
</dbReference>
<gene>
    <name evidence="1" type="ORF">IF1G_02253</name>
</gene>
<reference evidence="1 2" key="1">
    <citation type="journal article" date="2019" name="Appl. Microbiol. Biotechnol.">
        <title>Genome sequence of Isaria javanica and comparative genome analysis insights into family S53 peptidase evolution in fungal entomopathogens.</title>
        <authorList>
            <person name="Lin R."/>
            <person name="Zhang X."/>
            <person name="Xin B."/>
            <person name="Zou M."/>
            <person name="Gao Y."/>
            <person name="Qin F."/>
            <person name="Hu Q."/>
            <person name="Xie B."/>
            <person name="Cheng X."/>
        </authorList>
    </citation>
    <scope>NUCLEOTIDE SEQUENCE [LARGE SCALE GENOMIC DNA]</scope>
    <source>
        <strain evidence="1 2">IJ1G</strain>
    </source>
</reference>
<proteinExistence type="predicted"/>
<dbReference type="EMBL" id="SPUK01000002">
    <property type="protein sequence ID" value="TQW00039.1"/>
    <property type="molecule type" value="Genomic_DNA"/>
</dbReference>
<dbReference type="AlphaFoldDB" id="A0A545VE95"/>
<comment type="caution">
    <text evidence="1">The sequence shown here is derived from an EMBL/GenBank/DDBJ whole genome shotgun (WGS) entry which is preliminary data.</text>
</comment>
<evidence type="ECO:0000313" key="1">
    <source>
        <dbReference type="EMBL" id="TQW00039.1"/>
    </source>
</evidence>
<keyword evidence="2" id="KW-1185">Reference proteome</keyword>
<accession>A0A545VE95</accession>
<sequence length="112" mass="12289">MSHRTQPRGLGLLTLHDFHTTQYIKVSHQPCVSGDQRGSQIRIWLSREAAAQLGLHIRGGGATAWPLLSARCGGFVGRLAEDERCEVTRQPQQMATCRLDKGSGSSLEGTYQ</sequence>
<name>A0A545VE95_9HYPO</name>
<organism evidence="1 2">
    <name type="scientific">Cordyceps javanica</name>
    <dbReference type="NCBI Taxonomy" id="43265"/>
    <lineage>
        <taxon>Eukaryota</taxon>
        <taxon>Fungi</taxon>
        <taxon>Dikarya</taxon>
        <taxon>Ascomycota</taxon>
        <taxon>Pezizomycotina</taxon>
        <taxon>Sordariomycetes</taxon>
        <taxon>Hypocreomycetidae</taxon>
        <taxon>Hypocreales</taxon>
        <taxon>Cordycipitaceae</taxon>
        <taxon>Cordyceps</taxon>
    </lineage>
</organism>